<keyword evidence="2" id="KW-0808">Transferase</keyword>
<sequence length="256" mass="29175">MENTKLIDVTPDNVNDTGIYCIKDKKAEGSQAKISWFKKRYDEGLRIKLAIDHEDTQIGFIEYTPSEVAWRPIEADNYLFIHCIVIFSKKVRNKNVGSDLIKACEQDALASNKSGICVMTSEGSWMANKSIFANNGFAEVGQLERFELMAKKLDDRSPTPYLINWKEQQAKYSGWHLVYADQCPWHEKSIHALTASAKAHGIDLKITKLNNPSEAKKAPSGFGTFSLLRDGRLIEDHYLSKTRFENILRKELSKHF</sequence>
<keyword evidence="3" id="KW-1185">Reference proteome</keyword>
<dbReference type="GO" id="GO:0016746">
    <property type="term" value="F:acyltransferase activity"/>
    <property type="evidence" value="ECO:0007669"/>
    <property type="project" value="UniProtKB-KW"/>
</dbReference>
<organism evidence="2 3">
    <name type="scientific">Splendidivirga corallicola</name>
    <dbReference type="NCBI Taxonomy" id="3051826"/>
    <lineage>
        <taxon>Bacteria</taxon>
        <taxon>Pseudomonadati</taxon>
        <taxon>Bacteroidota</taxon>
        <taxon>Cytophagia</taxon>
        <taxon>Cytophagales</taxon>
        <taxon>Splendidivirgaceae</taxon>
        <taxon>Splendidivirga</taxon>
    </lineage>
</organism>
<dbReference type="InterPro" id="IPR000182">
    <property type="entry name" value="GNAT_dom"/>
</dbReference>
<feature type="domain" description="N-acetyltransferase" evidence="1">
    <location>
        <begin position="7"/>
        <end position="154"/>
    </location>
</feature>
<protein>
    <submittedName>
        <fullName evidence="2">GNAT family N-acetyltransferase</fullName>
        <ecNumber evidence="2">2.3.1.-</ecNumber>
    </submittedName>
</protein>
<evidence type="ECO:0000259" key="1">
    <source>
        <dbReference type="PROSITE" id="PS51186"/>
    </source>
</evidence>
<reference evidence="2" key="1">
    <citation type="submission" date="2023-06" db="EMBL/GenBank/DDBJ databases">
        <title>Genomic of Parafulvivirga corallium.</title>
        <authorList>
            <person name="Wang G."/>
        </authorList>
    </citation>
    <scope>NUCLEOTIDE SEQUENCE</scope>
    <source>
        <strain evidence="2">BMA10</strain>
    </source>
</reference>
<dbReference type="EC" id="2.3.1.-" evidence="2"/>
<evidence type="ECO:0000313" key="3">
    <source>
        <dbReference type="Proteomes" id="UP001172082"/>
    </source>
</evidence>
<comment type="caution">
    <text evidence="2">The sequence shown here is derived from an EMBL/GenBank/DDBJ whole genome shotgun (WGS) entry which is preliminary data.</text>
</comment>
<accession>A0ABT8KJP9</accession>
<dbReference type="Pfam" id="PF14268">
    <property type="entry name" value="YoaP"/>
    <property type="match status" value="1"/>
</dbReference>
<dbReference type="PROSITE" id="PS51186">
    <property type="entry name" value="GNAT"/>
    <property type="match status" value="1"/>
</dbReference>
<dbReference type="RefSeq" id="WP_346749847.1">
    <property type="nucleotide sequence ID" value="NZ_JAUJEA010000001.1"/>
</dbReference>
<name>A0ABT8KJP9_9BACT</name>
<gene>
    <name evidence="2" type="ORF">QQ008_00535</name>
</gene>
<dbReference type="EMBL" id="JAUJEA010000001">
    <property type="protein sequence ID" value="MDN5199815.1"/>
    <property type="molecule type" value="Genomic_DNA"/>
</dbReference>
<proteinExistence type="predicted"/>
<dbReference type="InterPro" id="IPR016181">
    <property type="entry name" value="Acyl_CoA_acyltransferase"/>
</dbReference>
<dbReference type="Gene3D" id="3.40.630.30">
    <property type="match status" value="1"/>
</dbReference>
<keyword evidence="2" id="KW-0012">Acyltransferase</keyword>
<dbReference type="InterPro" id="IPR025685">
    <property type="entry name" value="YoaP-like_dom"/>
</dbReference>
<dbReference type="Proteomes" id="UP001172082">
    <property type="component" value="Unassembled WGS sequence"/>
</dbReference>
<dbReference type="CDD" id="cd04301">
    <property type="entry name" value="NAT_SF"/>
    <property type="match status" value="1"/>
</dbReference>
<evidence type="ECO:0000313" key="2">
    <source>
        <dbReference type="EMBL" id="MDN5199815.1"/>
    </source>
</evidence>
<dbReference type="SUPFAM" id="SSF55729">
    <property type="entry name" value="Acyl-CoA N-acyltransferases (Nat)"/>
    <property type="match status" value="1"/>
</dbReference>